<dbReference type="KEGG" id="bana:BARAN1_0608"/>
<evidence type="ECO:0000256" key="1">
    <source>
        <dbReference type="ARBA" id="ARBA00004651"/>
    </source>
</evidence>
<keyword evidence="7 8" id="KW-0472">Membrane</keyword>
<dbReference type="InterPro" id="IPR037294">
    <property type="entry name" value="ABC_BtuC-like"/>
</dbReference>
<dbReference type="PANTHER" id="PTHR30472:SF25">
    <property type="entry name" value="ABC TRANSPORTER PERMEASE PROTEIN MJ0876-RELATED"/>
    <property type="match status" value="1"/>
</dbReference>
<dbReference type="RefSeq" id="WP_157959416.1">
    <property type="nucleotide sequence ID" value="NZ_LS483254.1"/>
</dbReference>
<name>A0A2X3KJP9_9BACT</name>
<dbReference type="GO" id="GO:0022857">
    <property type="term" value="F:transmembrane transporter activity"/>
    <property type="evidence" value="ECO:0007669"/>
    <property type="project" value="InterPro"/>
</dbReference>
<evidence type="ECO:0000256" key="8">
    <source>
        <dbReference type="SAM" id="Phobius"/>
    </source>
</evidence>
<comment type="similarity">
    <text evidence="2">Belongs to the binding-protein-dependent transport system permease family. FecCD subfamily.</text>
</comment>
<keyword evidence="6 8" id="KW-1133">Transmembrane helix</keyword>
<dbReference type="GO" id="GO:0005886">
    <property type="term" value="C:plasma membrane"/>
    <property type="evidence" value="ECO:0007669"/>
    <property type="project" value="UniProtKB-SubCell"/>
</dbReference>
<evidence type="ECO:0000313" key="10">
    <source>
        <dbReference type="Proteomes" id="UP000249818"/>
    </source>
</evidence>
<evidence type="ECO:0000313" key="9">
    <source>
        <dbReference type="EMBL" id="SQD92632.1"/>
    </source>
</evidence>
<dbReference type="CDD" id="cd06550">
    <property type="entry name" value="TM_ABC_iron-siderophores_like"/>
    <property type="match status" value="1"/>
</dbReference>
<accession>A0A2X3KJP9</accession>
<dbReference type="InterPro" id="IPR000522">
    <property type="entry name" value="ABC_transptr_permease_BtuC"/>
</dbReference>
<feature type="transmembrane region" description="Helical" evidence="8">
    <location>
        <begin position="135"/>
        <end position="153"/>
    </location>
</feature>
<keyword evidence="3" id="KW-0813">Transport</keyword>
<dbReference type="EMBL" id="LS483254">
    <property type="protein sequence ID" value="SQD92632.1"/>
    <property type="molecule type" value="Genomic_DNA"/>
</dbReference>
<dbReference type="AlphaFoldDB" id="A0A2X3KJP9"/>
<evidence type="ECO:0000256" key="4">
    <source>
        <dbReference type="ARBA" id="ARBA00022475"/>
    </source>
</evidence>
<feature type="transmembrane region" description="Helical" evidence="8">
    <location>
        <begin position="276"/>
        <end position="305"/>
    </location>
</feature>
<gene>
    <name evidence="9" type="ORF">BARAN1_0608</name>
</gene>
<keyword evidence="4" id="KW-1003">Cell membrane</keyword>
<evidence type="ECO:0000256" key="2">
    <source>
        <dbReference type="ARBA" id="ARBA00007935"/>
    </source>
</evidence>
<feature type="transmembrane region" description="Helical" evidence="8">
    <location>
        <begin position="185"/>
        <end position="206"/>
    </location>
</feature>
<dbReference type="OrthoDB" id="9792889at2"/>
<reference evidence="10" key="1">
    <citation type="submission" date="2018-05" db="EMBL/GenBank/DDBJ databases">
        <authorList>
            <person name="Hao L."/>
        </authorList>
    </citation>
    <scope>NUCLEOTIDE SEQUENCE [LARGE SCALE GENOMIC DNA]</scope>
</reference>
<evidence type="ECO:0000256" key="7">
    <source>
        <dbReference type="ARBA" id="ARBA00023136"/>
    </source>
</evidence>
<evidence type="ECO:0000256" key="5">
    <source>
        <dbReference type="ARBA" id="ARBA00022692"/>
    </source>
</evidence>
<feature type="transmembrane region" description="Helical" evidence="8">
    <location>
        <begin position="347"/>
        <end position="369"/>
    </location>
</feature>
<dbReference type="SUPFAM" id="SSF81345">
    <property type="entry name" value="ABC transporter involved in vitamin B12 uptake, BtuC"/>
    <property type="match status" value="1"/>
</dbReference>
<feature type="transmembrane region" description="Helical" evidence="8">
    <location>
        <begin position="105"/>
        <end position="123"/>
    </location>
</feature>
<sequence length="376" mass="38938">MKRSVLVGGLLLLPLPVMFFALMVGRYPIAPGEVWAVIGHALLEGVAHVGEWVVVGLIRVPEIVNPAWAFPDLVEEVSRFFVVPPLAGVEPVVQALVLRIRLPRIGAAALVGANLAVAGAVYQGVFRNPLVEGRLLGVSSGAGLGAALAFLLFPQPAVVQAFAFAGGALGVALTALLGWTFGGGVLVLVIAGVLVDSFLSAVLGLVKYAADPLGTLPAITYWLLGGLSGVRVPDLLPLGIASGIGLSFFLLARWRLNLLTLADQEAEALGVRVRPTRFLVVGMGTLLVASAVSVSGTVSWVGLLVPHAARAVVGPDYAKLLPAAAGLGAALVVALDTLARTLLTAEIPLGILTGLLGAPLFLVLFLRFLRERGGWR</sequence>
<proteinExistence type="inferred from homology"/>
<dbReference type="Pfam" id="PF01032">
    <property type="entry name" value="FecCD"/>
    <property type="match status" value="1"/>
</dbReference>
<organism evidence="9 10">
    <name type="scientific">Candidatus Bipolaricaulis anaerobius</name>
    <dbReference type="NCBI Taxonomy" id="2026885"/>
    <lineage>
        <taxon>Bacteria</taxon>
        <taxon>Candidatus Bipolaricaulota</taxon>
        <taxon>Candidatus Bipolaricaulia</taxon>
        <taxon>Candidatus Bipolaricaulales</taxon>
        <taxon>Candidatus Bipolaricaulaceae</taxon>
        <taxon>Candidatus Bipolaricaulis</taxon>
    </lineage>
</organism>
<evidence type="ECO:0000256" key="3">
    <source>
        <dbReference type="ARBA" id="ARBA00022448"/>
    </source>
</evidence>
<evidence type="ECO:0000256" key="6">
    <source>
        <dbReference type="ARBA" id="ARBA00022989"/>
    </source>
</evidence>
<dbReference type="Gene3D" id="1.10.3470.10">
    <property type="entry name" value="ABC transporter involved in vitamin B12 uptake, BtuC"/>
    <property type="match status" value="1"/>
</dbReference>
<dbReference type="Proteomes" id="UP000249818">
    <property type="component" value="Chromosome BARAN1"/>
</dbReference>
<feature type="transmembrane region" description="Helical" evidence="8">
    <location>
        <begin position="159"/>
        <end position="178"/>
    </location>
</feature>
<keyword evidence="5 8" id="KW-0812">Transmembrane</keyword>
<protein>
    <submittedName>
        <fullName evidence="9">ABC-type Fe3+-siderophore transport system, permease component</fullName>
    </submittedName>
</protein>
<dbReference type="PANTHER" id="PTHR30472">
    <property type="entry name" value="FERRIC ENTEROBACTIN TRANSPORT SYSTEM PERMEASE PROTEIN"/>
    <property type="match status" value="1"/>
</dbReference>
<comment type="subcellular location">
    <subcellularLocation>
        <location evidence="1">Cell membrane</location>
        <topology evidence="1">Multi-pass membrane protein</topology>
    </subcellularLocation>
</comment>
<feature type="transmembrane region" description="Helical" evidence="8">
    <location>
        <begin position="235"/>
        <end position="256"/>
    </location>
</feature>
<keyword evidence="10" id="KW-1185">Reference proteome</keyword>